<reference evidence="3 4" key="1">
    <citation type="journal article" date="2014" name="Agronomy (Basel)">
        <title>A Draft Genome Sequence for Ensete ventricosum, the Drought-Tolerant Tree Against Hunger.</title>
        <authorList>
            <person name="Harrison J."/>
            <person name="Moore K.A."/>
            <person name="Paszkiewicz K."/>
            <person name="Jones T."/>
            <person name="Grant M."/>
            <person name="Ambacheew D."/>
            <person name="Muzemil S."/>
            <person name="Studholme D.J."/>
        </authorList>
    </citation>
    <scope>NUCLEOTIDE SEQUENCE [LARGE SCALE GENOMIC DNA]</scope>
</reference>
<dbReference type="EMBL" id="AMZH03004217">
    <property type="protein sequence ID" value="RRT69823.1"/>
    <property type="molecule type" value="Genomic_DNA"/>
</dbReference>
<dbReference type="InterPro" id="IPR046342">
    <property type="entry name" value="CBS_dom_sf"/>
</dbReference>
<gene>
    <name evidence="3" type="ORF">B296_00015332</name>
</gene>
<evidence type="ECO:0000256" key="2">
    <source>
        <dbReference type="SAM" id="Phobius"/>
    </source>
</evidence>
<dbReference type="PANTHER" id="PTHR48108:SF6">
    <property type="entry name" value="CBS DOMAIN-CONTAINING PROTEIN CBSX1, CHLOROPLASTIC"/>
    <property type="match status" value="1"/>
</dbReference>
<accession>A0A427A0U2</accession>
<keyword evidence="2" id="KW-0472">Membrane</keyword>
<keyword evidence="2" id="KW-0812">Transmembrane</keyword>
<keyword evidence="2" id="KW-1133">Transmembrane helix</keyword>
<feature type="transmembrane region" description="Helical" evidence="2">
    <location>
        <begin position="186"/>
        <end position="207"/>
    </location>
</feature>
<sequence>MESLFVRPSSTVGVKPYLPLPLPVRHSRGSHLLAQQRSRRFLHLGAGAVARDGASATNSLPVSLLLLPSPINIFWFNELQQRSGVYTVSDFMVTKEDLHVVKPTTSVDEGTTSSVGLVSDYDLLAVDSISGTGRMDRSIFPEVDSTWKSLSSPITGYYSKQNIVDFQLWTVMVNWYVNRHHPLSLFTLYFFSVIVIRCFSMLQVGIITRANVVRAALQIKHENNKTAPV</sequence>
<protein>
    <submittedName>
        <fullName evidence="3">Uncharacterized protein</fullName>
    </submittedName>
</protein>
<dbReference type="PANTHER" id="PTHR48108">
    <property type="entry name" value="CBS DOMAIN-CONTAINING PROTEIN CBSX2, CHLOROPLASTIC"/>
    <property type="match status" value="1"/>
</dbReference>
<keyword evidence="1" id="KW-0677">Repeat</keyword>
<dbReference type="Gene3D" id="3.10.580.10">
    <property type="entry name" value="CBS-domain"/>
    <property type="match status" value="1"/>
</dbReference>
<evidence type="ECO:0000256" key="1">
    <source>
        <dbReference type="ARBA" id="ARBA00022737"/>
    </source>
</evidence>
<organism evidence="3 4">
    <name type="scientific">Ensete ventricosum</name>
    <name type="common">Abyssinian banana</name>
    <name type="synonym">Musa ensete</name>
    <dbReference type="NCBI Taxonomy" id="4639"/>
    <lineage>
        <taxon>Eukaryota</taxon>
        <taxon>Viridiplantae</taxon>
        <taxon>Streptophyta</taxon>
        <taxon>Embryophyta</taxon>
        <taxon>Tracheophyta</taxon>
        <taxon>Spermatophyta</taxon>
        <taxon>Magnoliopsida</taxon>
        <taxon>Liliopsida</taxon>
        <taxon>Zingiberales</taxon>
        <taxon>Musaceae</taxon>
        <taxon>Ensete</taxon>
    </lineage>
</organism>
<name>A0A427A0U2_ENSVE</name>
<dbReference type="InterPro" id="IPR051462">
    <property type="entry name" value="CBS_domain-containing"/>
</dbReference>
<evidence type="ECO:0000313" key="4">
    <source>
        <dbReference type="Proteomes" id="UP000287651"/>
    </source>
</evidence>
<evidence type="ECO:0000313" key="3">
    <source>
        <dbReference type="EMBL" id="RRT69823.1"/>
    </source>
</evidence>
<dbReference type="AlphaFoldDB" id="A0A427A0U2"/>
<comment type="caution">
    <text evidence="3">The sequence shown here is derived from an EMBL/GenBank/DDBJ whole genome shotgun (WGS) entry which is preliminary data.</text>
</comment>
<proteinExistence type="predicted"/>
<dbReference type="Proteomes" id="UP000287651">
    <property type="component" value="Unassembled WGS sequence"/>
</dbReference>